<evidence type="ECO:0000313" key="3">
    <source>
        <dbReference type="Proteomes" id="UP000019335"/>
    </source>
</evidence>
<sequence length="250" mass="27861">MRKEEERTAPSNWLPRTGRRQKSHDARKGGKKQEARREGKKEREGRERARKRKGCRMREKTHNTSSHVLASVLGDKEKQRGREGGREGGCRRGSRKGSDGPSLSDAVQSVEPCPIHSSWKREERERFRIALDSGAIQGDAEKGRESRARAWLKLPTVFHFFLCSLFSCKAFAPSIPSVHPHPIPHAPALFPALLPARLPALPPVIDERSQGLHPSRLTLPHPGCPRAVGGHDHVGKLVEGEAGGRHVRLM</sequence>
<evidence type="ECO:0000256" key="1">
    <source>
        <dbReference type="SAM" id="MobiDB-lite"/>
    </source>
</evidence>
<accession>W7TH96</accession>
<feature type="region of interest" description="Disordered" evidence="1">
    <location>
        <begin position="1"/>
        <end position="115"/>
    </location>
</feature>
<dbReference type="EMBL" id="AZIL01002015">
    <property type="protein sequence ID" value="EWM22913.1"/>
    <property type="molecule type" value="Genomic_DNA"/>
</dbReference>
<keyword evidence="3" id="KW-1185">Reference proteome</keyword>
<dbReference type="Proteomes" id="UP000019335">
    <property type="component" value="Chromosome 19"/>
</dbReference>
<gene>
    <name evidence="2" type="ORF">Naga_101697g1</name>
</gene>
<feature type="non-terminal residue" evidence="2">
    <location>
        <position position="250"/>
    </location>
</feature>
<protein>
    <submittedName>
        <fullName evidence="2">Uncharacterized protein</fullName>
    </submittedName>
</protein>
<feature type="compositionally biased region" description="Basic and acidic residues" evidence="1">
    <location>
        <begin position="74"/>
        <end position="90"/>
    </location>
</feature>
<proteinExistence type="predicted"/>
<feature type="compositionally biased region" description="Basic and acidic residues" evidence="1">
    <location>
        <begin position="23"/>
        <end position="47"/>
    </location>
</feature>
<reference evidence="2 3" key="1">
    <citation type="journal article" date="2014" name="Mol. Plant">
        <title>Chromosome Scale Genome Assembly and Transcriptome Profiling of Nannochloropsis gaditana in Nitrogen Depletion.</title>
        <authorList>
            <person name="Corteggiani Carpinelli E."/>
            <person name="Telatin A."/>
            <person name="Vitulo N."/>
            <person name="Forcato C."/>
            <person name="D'Angelo M."/>
            <person name="Schiavon R."/>
            <person name="Vezzi A."/>
            <person name="Giacometti G.M."/>
            <person name="Morosinotto T."/>
            <person name="Valle G."/>
        </authorList>
    </citation>
    <scope>NUCLEOTIDE SEQUENCE [LARGE SCALE GENOMIC DNA]</scope>
    <source>
        <strain evidence="2 3">B-31</strain>
    </source>
</reference>
<comment type="caution">
    <text evidence="2">The sequence shown here is derived from an EMBL/GenBank/DDBJ whole genome shotgun (WGS) entry which is preliminary data.</text>
</comment>
<evidence type="ECO:0000313" key="2">
    <source>
        <dbReference type="EMBL" id="EWM22913.1"/>
    </source>
</evidence>
<name>W7TH96_9STRA</name>
<dbReference type="AlphaFoldDB" id="W7TH96"/>
<organism evidence="2 3">
    <name type="scientific">Nannochloropsis gaditana</name>
    <dbReference type="NCBI Taxonomy" id="72520"/>
    <lineage>
        <taxon>Eukaryota</taxon>
        <taxon>Sar</taxon>
        <taxon>Stramenopiles</taxon>
        <taxon>Ochrophyta</taxon>
        <taxon>Eustigmatophyceae</taxon>
        <taxon>Eustigmatales</taxon>
        <taxon>Monodopsidaceae</taxon>
        <taxon>Nannochloropsis</taxon>
    </lineage>
</organism>